<evidence type="ECO:0000256" key="3">
    <source>
        <dbReference type="ARBA" id="ARBA00007494"/>
    </source>
</evidence>
<dbReference type="InterPro" id="IPR054728">
    <property type="entry name" value="RsmB-like_ferredoxin"/>
</dbReference>
<dbReference type="EMBL" id="JXLC01000006">
    <property type="protein sequence ID" value="OJG92411.1"/>
    <property type="molecule type" value="Genomic_DNA"/>
</dbReference>
<evidence type="ECO:0000259" key="15">
    <source>
        <dbReference type="PROSITE" id="PS51686"/>
    </source>
</evidence>
<dbReference type="FunFam" id="3.40.50.150:FF:000022">
    <property type="entry name" value="Ribosomal RNA small subunit methyltransferase B"/>
    <property type="match status" value="1"/>
</dbReference>
<dbReference type="RefSeq" id="WP_071877143.1">
    <property type="nucleotide sequence ID" value="NZ_JXLC01000006.1"/>
</dbReference>
<proteinExistence type="inferred from homology"/>
<evidence type="ECO:0000256" key="7">
    <source>
        <dbReference type="ARBA" id="ARBA00022603"/>
    </source>
</evidence>
<dbReference type="SUPFAM" id="SSF48013">
    <property type="entry name" value="NusB-like"/>
    <property type="match status" value="1"/>
</dbReference>
<keyword evidence="5" id="KW-0963">Cytoplasm</keyword>
<keyword evidence="10 14" id="KW-0694">RNA-binding</keyword>
<evidence type="ECO:0000256" key="13">
    <source>
        <dbReference type="ARBA" id="ARBA00047283"/>
    </source>
</evidence>
<dbReference type="OrthoDB" id="9810297at2"/>
<comment type="subcellular location">
    <subcellularLocation>
        <location evidence="2">Cytoplasm</location>
    </subcellularLocation>
</comment>
<dbReference type="Gene3D" id="3.40.50.150">
    <property type="entry name" value="Vaccinia Virus protein VP39"/>
    <property type="match status" value="1"/>
</dbReference>
<comment type="catalytic activity">
    <reaction evidence="13">
        <text>cytidine(967) in 16S rRNA + S-adenosyl-L-methionine = 5-methylcytidine(967) in 16S rRNA + S-adenosyl-L-homocysteine + H(+)</text>
        <dbReference type="Rhea" id="RHEA:42748"/>
        <dbReference type="Rhea" id="RHEA-COMP:10219"/>
        <dbReference type="Rhea" id="RHEA-COMP:10220"/>
        <dbReference type="ChEBI" id="CHEBI:15378"/>
        <dbReference type="ChEBI" id="CHEBI:57856"/>
        <dbReference type="ChEBI" id="CHEBI:59789"/>
        <dbReference type="ChEBI" id="CHEBI:74483"/>
        <dbReference type="ChEBI" id="CHEBI:82748"/>
        <dbReference type="EC" id="2.1.1.176"/>
    </reaction>
</comment>
<gene>
    <name evidence="16" type="ORF">ATZ33_12800</name>
    <name evidence="17" type="ORF">RV15_GL003204</name>
</gene>
<evidence type="ECO:0000313" key="18">
    <source>
        <dbReference type="Proteomes" id="UP000065511"/>
    </source>
</evidence>
<dbReference type="PRINTS" id="PR02008">
    <property type="entry name" value="RCMTFAMILY"/>
</dbReference>
<dbReference type="GO" id="GO:0006355">
    <property type="term" value="P:regulation of DNA-templated transcription"/>
    <property type="evidence" value="ECO:0007669"/>
    <property type="project" value="InterPro"/>
</dbReference>
<dbReference type="InterPro" id="IPR049560">
    <property type="entry name" value="MeTrfase_RsmB-F_NOP2_cat"/>
</dbReference>
<dbReference type="InterPro" id="IPR004573">
    <property type="entry name" value="rRNA_ssu_MeTfrase_B"/>
</dbReference>
<evidence type="ECO:0000256" key="2">
    <source>
        <dbReference type="ARBA" id="ARBA00004496"/>
    </source>
</evidence>
<feature type="domain" description="SAM-dependent MTase RsmB/NOP-type" evidence="15">
    <location>
        <begin position="177"/>
        <end position="453"/>
    </location>
</feature>
<dbReference type="NCBIfam" id="TIGR00563">
    <property type="entry name" value="rsmB"/>
    <property type="match status" value="1"/>
</dbReference>
<dbReference type="NCBIfam" id="NF011494">
    <property type="entry name" value="PRK14902.1"/>
    <property type="match status" value="1"/>
</dbReference>
<dbReference type="InterPro" id="IPR001678">
    <property type="entry name" value="MeTrfase_RsmB-F_NOP2_dom"/>
</dbReference>
<accession>A0A0S3KD42</accession>
<dbReference type="Gene3D" id="3.30.70.1170">
    <property type="entry name" value="Sun protein, domain 3"/>
    <property type="match status" value="1"/>
</dbReference>
<keyword evidence="6" id="KW-0698">rRNA processing</keyword>
<dbReference type="InterPro" id="IPR018314">
    <property type="entry name" value="RsmB/NOL1/NOP2-like_CS"/>
</dbReference>
<evidence type="ECO:0000256" key="5">
    <source>
        <dbReference type="ARBA" id="ARBA00022490"/>
    </source>
</evidence>
<evidence type="ECO:0000256" key="9">
    <source>
        <dbReference type="ARBA" id="ARBA00022691"/>
    </source>
</evidence>
<dbReference type="GO" id="GO:0008649">
    <property type="term" value="F:rRNA methyltransferase activity"/>
    <property type="evidence" value="ECO:0007669"/>
    <property type="project" value="InterPro"/>
</dbReference>
<feature type="active site" description="Nucleophile" evidence="14">
    <location>
        <position position="392"/>
    </location>
</feature>
<dbReference type="PANTHER" id="PTHR22807">
    <property type="entry name" value="NOP2 YEAST -RELATED NOL1/NOP2/FMU SUN DOMAIN-CONTAINING"/>
    <property type="match status" value="1"/>
</dbReference>
<dbReference type="KEGG" id="ess:ATZ33_12800"/>
<comment type="function">
    <text evidence="1">Specifically methylates the cytosine at position 967 (m5C967) of 16S rRNA.</text>
</comment>
<dbReference type="SUPFAM" id="SSF53335">
    <property type="entry name" value="S-adenosyl-L-methionine-dependent methyltransferases"/>
    <property type="match status" value="1"/>
</dbReference>
<dbReference type="Pfam" id="PF01189">
    <property type="entry name" value="Methyltr_RsmB-F"/>
    <property type="match status" value="1"/>
</dbReference>
<dbReference type="Proteomes" id="UP000183039">
    <property type="component" value="Unassembled WGS sequence"/>
</dbReference>
<evidence type="ECO:0000256" key="1">
    <source>
        <dbReference type="ARBA" id="ARBA00002724"/>
    </source>
</evidence>
<feature type="binding site" evidence="14">
    <location>
        <position position="339"/>
    </location>
    <ligand>
        <name>S-adenosyl-L-methionine</name>
        <dbReference type="ChEBI" id="CHEBI:59789"/>
    </ligand>
</feature>
<evidence type="ECO:0000256" key="12">
    <source>
        <dbReference type="ARBA" id="ARBA00031088"/>
    </source>
</evidence>
<comment type="similarity">
    <text evidence="3 14">Belongs to the class I-like SAM-binding methyltransferase superfamily. RsmB/NOP family.</text>
</comment>
<evidence type="ECO:0000256" key="6">
    <source>
        <dbReference type="ARBA" id="ARBA00022552"/>
    </source>
</evidence>
<organism evidence="17 19">
    <name type="scientific">Enterococcus silesiacus</name>
    <dbReference type="NCBI Taxonomy" id="332949"/>
    <lineage>
        <taxon>Bacteria</taxon>
        <taxon>Bacillati</taxon>
        <taxon>Bacillota</taxon>
        <taxon>Bacilli</taxon>
        <taxon>Lactobacillales</taxon>
        <taxon>Enterococcaceae</taxon>
        <taxon>Enterococcus</taxon>
    </lineage>
</organism>
<dbReference type="GO" id="GO:0005737">
    <property type="term" value="C:cytoplasm"/>
    <property type="evidence" value="ECO:0007669"/>
    <property type="project" value="UniProtKB-SubCell"/>
</dbReference>
<keyword evidence="18" id="KW-1185">Reference proteome</keyword>
<dbReference type="InterPro" id="IPR029063">
    <property type="entry name" value="SAM-dependent_MTases_sf"/>
</dbReference>
<feature type="binding site" evidence="14">
    <location>
        <position position="320"/>
    </location>
    <ligand>
        <name>S-adenosyl-L-methionine</name>
        <dbReference type="ChEBI" id="CHEBI:59789"/>
    </ligand>
</feature>
<dbReference type="Pfam" id="PF01029">
    <property type="entry name" value="NusB"/>
    <property type="match status" value="1"/>
</dbReference>
<dbReference type="EC" id="2.1.1.176" evidence="4"/>
<keyword evidence="7 14" id="KW-0489">Methyltransferase</keyword>
<protein>
    <recommendedName>
        <fullName evidence="4">16S rRNA (cytosine(967)-C(5))-methyltransferase</fullName>
        <ecNumber evidence="4">2.1.1.176</ecNumber>
    </recommendedName>
    <alternativeName>
        <fullName evidence="11">16S rRNA m5C967 methyltransferase</fullName>
    </alternativeName>
    <alternativeName>
        <fullName evidence="12">rRNA (cytosine-C(5)-)-methyltransferase RsmB</fullName>
    </alternativeName>
</protein>
<keyword evidence="9 14" id="KW-0949">S-adenosyl-L-methionine</keyword>
<feature type="binding site" evidence="14">
    <location>
        <begin position="266"/>
        <end position="272"/>
    </location>
    <ligand>
        <name>S-adenosyl-L-methionine</name>
        <dbReference type="ChEBI" id="CHEBI:59789"/>
    </ligand>
</feature>
<evidence type="ECO:0000256" key="11">
    <source>
        <dbReference type="ARBA" id="ARBA00030399"/>
    </source>
</evidence>
<dbReference type="Gene3D" id="1.10.940.10">
    <property type="entry name" value="NusB-like"/>
    <property type="match status" value="1"/>
</dbReference>
<dbReference type="PROSITE" id="PS01153">
    <property type="entry name" value="NOL1_NOP2_SUN"/>
    <property type="match status" value="1"/>
</dbReference>
<evidence type="ECO:0000256" key="8">
    <source>
        <dbReference type="ARBA" id="ARBA00022679"/>
    </source>
</evidence>
<dbReference type="Pfam" id="PF22458">
    <property type="entry name" value="RsmF-B_ferredox"/>
    <property type="match status" value="1"/>
</dbReference>
<evidence type="ECO:0000256" key="10">
    <source>
        <dbReference type="ARBA" id="ARBA00022884"/>
    </source>
</evidence>
<dbReference type="PROSITE" id="PS51686">
    <property type="entry name" value="SAM_MT_RSMB_NOP"/>
    <property type="match status" value="1"/>
</dbReference>
<dbReference type="PANTHER" id="PTHR22807:SF53">
    <property type="entry name" value="RIBOSOMAL RNA SMALL SUBUNIT METHYLTRANSFERASE B-RELATED"/>
    <property type="match status" value="1"/>
</dbReference>
<sequence length="454" mass="50731">MGKKIPTRVKSSVRYVALRTIERVDNGGAYSNLLLNEMINKSALGEKDSRLFTELVYGTISRKLLLEYYLTPFITKPKKVDSWVKNLLSLSIYQLVFLDKIPDHAIINEAVEIGKHRGNVGIGKFVNGVLRAFQREGAPSLEKINDPVERLSIEISMPKWLTEKLIKQMGIEETRKLGLSLFEKSHVSGRVDTREISISDALEELQKDHIEASASQVSPYGVVAEKGFLAGSYLFTAGKLTIQDESSMLVAPAMQIEKNHVVLDACAAPGGKTTHIATFLDSAQGGRVKSLDIHDHKIKLIKQNAERLHVKDVVDTEKLDARKVGEEFPTDYFDRILVDAPCSGLGLMRRKPDVKYNKSAQDFEQLPKIQLEILESVAPTLKECGIMVYSTCTIAEEENQEVVAAFLQKHPEFKKIDVSVSEAVQPSIHDQMLTLYPHQLGTDGFFICCMQKVC</sequence>
<dbReference type="InterPro" id="IPR035926">
    <property type="entry name" value="NusB-like_sf"/>
</dbReference>
<evidence type="ECO:0000256" key="14">
    <source>
        <dbReference type="PROSITE-ProRule" id="PRU01023"/>
    </source>
</evidence>
<keyword evidence="8 14" id="KW-0808">Transferase</keyword>
<reference evidence="16 18" key="2">
    <citation type="submission" date="2015-12" db="EMBL/GenBank/DDBJ databases">
        <authorList>
            <person name="Lauer A."/>
            <person name="Humrighouse B."/>
            <person name="Loparev V."/>
            <person name="Shewmaker P.L."/>
            <person name="Whitney A.M."/>
            <person name="McLaughlin R.W."/>
        </authorList>
    </citation>
    <scope>NUCLEOTIDE SEQUENCE [LARGE SCALE GENOMIC DNA]</scope>
    <source>
        <strain evidence="16 18">LMG 23085</strain>
    </source>
</reference>
<dbReference type="FunFam" id="1.10.940.10:FF:000006">
    <property type="entry name" value="16S rRNA (Cytosine(967)-C(5))-methyltransferase RsmB"/>
    <property type="match status" value="1"/>
</dbReference>
<evidence type="ECO:0000313" key="16">
    <source>
        <dbReference type="EMBL" id="ALS02230.1"/>
    </source>
</evidence>
<dbReference type="InterPro" id="IPR023267">
    <property type="entry name" value="RCMT"/>
</dbReference>
<dbReference type="Proteomes" id="UP000065511">
    <property type="component" value="Chromosome"/>
</dbReference>
<dbReference type="InterPro" id="IPR006027">
    <property type="entry name" value="NusB_RsmB_TIM44"/>
</dbReference>
<evidence type="ECO:0000313" key="17">
    <source>
        <dbReference type="EMBL" id="OJG92411.1"/>
    </source>
</evidence>
<dbReference type="AlphaFoldDB" id="A0A0S3KD42"/>
<name>A0A0S3KD42_9ENTE</name>
<dbReference type="CDD" id="cd02440">
    <property type="entry name" value="AdoMet_MTases"/>
    <property type="match status" value="1"/>
</dbReference>
<dbReference type="GO" id="GO:0003723">
    <property type="term" value="F:RNA binding"/>
    <property type="evidence" value="ECO:0007669"/>
    <property type="project" value="UniProtKB-UniRule"/>
</dbReference>
<evidence type="ECO:0000313" key="19">
    <source>
        <dbReference type="Proteomes" id="UP000183039"/>
    </source>
</evidence>
<reference evidence="17 19" key="1">
    <citation type="submission" date="2014-12" db="EMBL/GenBank/DDBJ databases">
        <title>Draft genome sequences of 29 type strains of Enterococci.</title>
        <authorList>
            <person name="Zhong Z."/>
            <person name="Sun Z."/>
            <person name="Liu W."/>
            <person name="Zhang W."/>
            <person name="Zhang H."/>
        </authorList>
    </citation>
    <scope>NUCLEOTIDE SEQUENCE [LARGE SCALE GENOMIC DNA]</scope>
    <source>
        <strain evidence="17 19">DSM 22801</strain>
    </source>
</reference>
<dbReference type="EMBL" id="CP013614">
    <property type="protein sequence ID" value="ALS02230.1"/>
    <property type="molecule type" value="Genomic_DNA"/>
</dbReference>
<evidence type="ECO:0000256" key="4">
    <source>
        <dbReference type="ARBA" id="ARBA00012140"/>
    </source>
</evidence>
<feature type="binding site" evidence="14">
    <location>
        <position position="292"/>
    </location>
    <ligand>
        <name>S-adenosyl-L-methionine</name>
        <dbReference type="ChEBI" id="CHEBI:59789"/>
    </ligand>
</feature>